<evidence type="ECO:0000256" key="4">
    <source>
        <dbReference type="ARBA" id="ARBA00023136"/>
    </source>
</evidence>
<sequence length="539" mass="58315">MLGGLLFSVMDTTIVSTALVKIASDLEDFPNMYWVVLAYLLSYLGCAIGFAKLADHFGRLPIFLLSWWIFSVFSLGCGFSTTMSQLIVFRALQGVGGSGLYSLSQIALAEIAPHGKNALMGIVIGMTLAISFVLGPLLGGAISSANWRWIFYMNIPAGFCCMFGLVVLWPQNFGKAQHPWKEFWRIDFIGNIFILSACVLMVYSLQQAGTMIFAWTSVEFLTTFIVSIVCWALFWAWQLILRQLPIRVEPVFPVRLVYHRIYMAAVLSMFLSGYSYLAIIITLPERFQIVNEDSSMMAGVHLLPMLGATALGSILGGTFSKKKNNTSRTLVAAACFQVLGLGLLTTFDAPTSPVSPQFGYQAIFGLGVGLTFSSATILTKIQAAGRDHAVAQGVMAQVRVLGGAVGLVICNVIFNNKLEDIDGSLTPAQVAALHRSPLALIGAGGDAAEMVKDVFSASFQTMVWVMFWVAVAGLVASLCTWEMKPTQLDEIDQAASSSRGTSDTELEDVSAARMRVDTNAGDTPPPPPPPPPHPFPSQV</sequence>
<dbReference type="Gene3D" id="1.20.1250.20">
    <property type="entry name" value="MFS general substrate transporter like domains"/>
    <property type="match status" value="1"/>
</dbReference>
<name>A0A9P4Y117_CRYP1</name>
<feature type="transmembrane region" description="Helical" evidence="6">
    <location>
        <begin position="212"/>
        <end position="240"/>
    </location>
</feature>
<dbReference type="GeneID" id="63838689"/>
<feature type="transmembrane region" description="Helical" evidence="6">
    <location>
        <begin position="33"/>
        <end position="50"/>
    </location>
</feature>
<feature type="transmembrane region" description="Helical" evidence="6">
    <location>
        <begin position="390"/>
        <end position="414"/>
    </location>
</feature>
<feature type="transmembrane region" description="Helical" evidence="6">
    <location>
        <begin position="462"/>
        <end position="481"/>
    </location>
</feature>
<feature type="transmembrane region" description="Helical" evidence="6">
    <location>
        <begin position="359"/>
        <end position="378"/>
    </location>
</feature>
<feature type="compositionally biased region" description="Pro residues" evidence="5">
    <location>
        <begin position="523"/>
        <end position="539"/>
    </location>
</feature>
<dbReference type="PROSITE" id="PS50850">
    <property type="entry name" value="MFS"/>
    <property type="match status" value="1"/>
</dbReference>
<dbReference type="GO" id="GO:0022857">
    <property type="term" value="F:transmembrane transporter activity"/>
    <property type="evidence" value="ECO:0007669"/>
    <property type="project" value="InterPro"/>
</dbReference>
<keyword evidence="4 6" id="KW-0472">Membrane</keyword>
<dbReference type="OrthoDB" id="440553at2759"/>
<evidence type="ECO:0000313" key="9">
    <source>
        <dbReference type="Proteomes" id="UP000803844"/>
    </source>
</evidence>
<gene>
    <name evidence="8" type="ORF">M406DRAFT_340507</name>
</gene>
<dbReference type="GO" id="GO:0005886">
    <property type="term" value="C:plasma membrane"/>
    <property type="evidence" value="ECO:0007669"/>
    <property type="project" value="TreeGrafter"/>
</dbReference>
<dbReference type="InterPro" id="IPR011701">
    <property type="entry name" value="MFS"/>
</dbReference>
<proteinExistence type="predicted"/>
<evidence type="ECO:0000313" key="8">
    <source>
        <dbReference type="EMBL" id="KAF3765009.1"/>
    </source>
</evidence>
<feature type="region of interest" description="Disordered" evidence="5">
    <location>
        <begin position="492"/>
        <end position="539"/>
    </location>
</feature>
<feature type="transmembrane region" description="Helical" evidence="6">
    <location>
        <begin position="295"/>
        <end position="317"/>
    </location>
</feature>
<keyword evidence="9" id="KW-1185">Reference proteome</keyword>
<dbReference type="InterPro" id="IPR036259">
    <property type="entry name" value="MFS_trans_sf"/>
</dbReference>
<reference evidence="8" key="1">
    <citation type="journal article" date="2020" name="Phytopathology">
        <title>Genome sequence of the chestnut blight fungus Cryphonectria parasitica EP155: A fundamental resource for an archetypical invasive plant pathogen.</title>
        <authorList>
            <person name="Crouch J.A."/>
            <person name="Dawe A."/>
            <person name="Aerts A."/>
            <person name="Barry K."/>
            <person name="Churchill A.C.L."/>
            <person name="Grimwood J."/>
            <person name="Hillman B."/>
            <person name="Milgroom M.G."/>
            <person name="Pangilinan J."/>
            <person name="Smith M."/>
            <person name="Salamov A."/>
            <person name="Schmutz J."/>
            <person name="Yadav J."/>
            <person name="Grigoriev I.V."/>
            <person name="Nuss D."/>
        </authorList>
    </citation>
    <scope>NUCLEOTIDE SEQUENCE</scope>
    <source>
        <strain evidence="8">EP155</strain>
    </source>
</reference>
<dbReference type="PANTHER" id="PTHR23501:SF43">
    <property type="entry name" value="MULTIDRUG TRANSPORTER, PUTATIVE (AFU_ORTHOLOGUE AFUA_6G03040)-RELATED"/>
    <property type="match status" value="1"/>
</dbReference>
<feature type="compositionally biased region" description="Polar residues" evidence="5">
    <location>
        <begin position="494"/>
        <end position="503"/>
    </location>
</feature>
<accession>A0A9P4Y117</accession>
<feature type="transmembrane region" description="Helical" evidence="6">
    <location>
        <begin position="329"/>
        <end position="347"/>
    </location>
</feature>
<dbReference type="AlphaFoldDB" id="A0A9P4Y117"/>
<keyword evidence="3 6" id="KW-1133">Transmembrane helix</keyword>
<dbReference type="Proteomes" id="UP000803844">
    <property type="component" value="Unassembled WGS sequence"/>
</dbReference>
<dbReference type="InterPro" id="IPR020846">
    <property type="entry name" value="MFS_dom"/>
</dbReference>
<feature type="transmembrane region" description="Helical" evidence="6">
    <location>
        <begin position="62"/>
        <end position="81"/>
    </location>
</feature>
<evidence type="ECO:0000256" key="2">
    <source>
        <dbReference type="ARBA" id="ARBA00022692"/>
    </source>
</evidence>
<organism evidence="8 9">
    <name type="scientific">Cryphonectria parasitica (strain ATCC 38755 / EP155)</name>
    <dbReference type="NCBI Taxonomy" id="660469"/>
    <lineage>
        <taxon>Eukaryota</taxon>
        <taxon>Fungi</taxon>
        <taxon>Dikarya</taxon>
        <taxon>Ascomycota</taxon>
        <taxon>Pezizomycotina</taxon>
        <taxon>Sordariomycetes</taxon>
        <taxon>Sordariomycetidae</taxon>
        <taxon>Diaporthales</taxon>
        <taxon>Cryphonectriaceae</taxon>
        <taxon>Cryphonectria-Endothia species complex</taxon>
        <taxon>Cryphonectria</taxon>
    </lineage>
</organism>
<keyword evidence="2 6" id="KW-0812">Transmembrane</keyword>
<comment type="caution">
    <text evidence="8">The sequence shown here is derived from an EMBL/GenBank/DDBJ whole genome shotgun (WGS) entry which is preliminary data.</text>
</comment>
<comment type="subcellular location">
    <subcellularLocation>
        <location evidence="1">Membrane</location>
        <topology evidence="1">Multi-pass membrane protein</topology>
    </subcellularLocation>
</comment>
<evidence type="ECO:0000256" key="5">
    <source>
        <dbReference type="SAM" id="MobiDB-lite"/>
    </source>
</evidence>
<protein>
    <submittedName>
        <fullName evidence="8">MFS general substrate transporter</fullName>
    </submittedName>
</protein>
<evidence type="ECO:0000259" key="7">
    <source>
        <dbReference type="PROSITE" id="PS50850"/>
    </source>
</evidence>
<dbReference type="PANTHER" id="PTHR23501">
    <property type="entry name" value="MAJOR FACILITATOR SUPERFAMILY"/>
    <property type="match status" value="1"/>
</dbReference>
<dbReference type="Pfam" id="PF07690">
    <property type="entry name" value="MFS_1"/>
    <property type="match status" value="1"/>
</dbReference>
<dbReference type="EMBL" id="MU032348">
    <property type="protein sequence ID" value="KAF3765009.1"/>
    <property type="molecule type" value="Genomic_DNA"/>
</dbReference>
<feature type="domain" description="Major facilitator superfamily (MFS) profile" evidence="7">
    <location>
        <begin position="1"/>
        <end position="488"/>
    </location>
</feature>
<feature type="transmembrane region" description="Helical" evidence="6">
    <location>
        <begin position="188"/>
        <end position="206"/>
    </location>
</feature>
<feature type="transmembrane region" description="Helical" evidence="6">
    <location>
        <begin position="87"/>
        <end position="108"/>
    </location>
</feature>
<evidence type="ECO:0000256" key="6">
    <source>
        <dbReference type="SAM" id="Phobius"/>
    </source>
</evidence>
<evidence type="ECO:0000256" key="1">
    <source>
        <dbReference type="ARBA" id="ARBA00004141"/>
    </source>
</evidence>
<dbReference type="SUPFAM" id="SSF103473">
    <property type="entry name" value="MFS general substrate transporter"/>
    <property type="match status" value="2"/>
</dbReference>
<feature type="transmembrane region" description="Helical" evidence="6">
    <location>
        <begin position="120"/>
        <end position="143"/>
    </location>
</feature>
<dbReference type="Gene3D" id="1.20.1720.10">
    <property type="entry name" value="Multidrug resistance protein D"/>
    <property type="match status" value="1"/>
</dbReference>
<feature type="transmembrane region" description="Helical" evidence="6">
    <location>
        <begin position="149"/>
        <end position="168"/>
    </location>
</feature>
<dbReference type="RefSeq" id="XP_040775970.1">
    <property type="nucleotide sequence ID" value="XM_040921560.1"/>
</dbReference>
<evidence type="ECO:0000256" key="3">
    <source>
        <dbReference type="ARBA" id="ARBA00022989"/>
    </source>
</evidence>
<feature type="transmembrane region" description="Helical" evidence="6">
    <location>
        <begin position="261"/>
        <end position="283"/>
    </location>
</feature>